<feature type="transmembrane region" description="Helical" evidence="5">
    <location>
        <begin position="58"/>
        <end position="82"/>
    </location>
</feature>
<reference evidence="7" key="1">
    <citation type="journal article" date="2023" name="G3 (Bethesda)">
        <title>A reference genome for the long-term kleptoplast-retaining sea slug Elysia crispata morphotype clarki.</title>
        <authorList>
            <person name="Eastman K.E."/>
            <person name="Pendleton A.L."/>
            <person name="Shaikh M.A."/>
            <person name="Suttiyut T."/>
            <person name="Ogas R."/>
            <person name="Tomko P."/>
            <person name="Gavelis G."/>
            <person name="Widhalm J.R."/>
            <person name="Wisecaver J.H."/>
        </authorList>
    </citation>
    <scope>NUCLEOTIDE SEQUENCE</scope>
    <source>
        <strain evidence="7">ECLA1</strain>
    </source>
</reference>
<feature type="transmembrane region" description="Helical" evidence="5">
    <location>
        <begin position="94"/>
        <end position="118"/>
    </location>
</feature>
<feature type="transmembrane region" description="Helical" evidence="5">
    <location>
        <begin position="21"/>
        <end position="38"/>
    </location>
</feature>
<dbReference type="Proteomes" id="UP001283361">
    <property type="component" value="Unassembled WGS sequence"/>
</dbReference>
<keyword evidence="3 5" id="KW-1133">Transmembrane helix</keyword>
<evidence type="ECO:0000259" key="6">
    <source>
        <dbReference type="PROSITE" id="PS50262"/>
    </source>
</evidence>
<dbReference type="Pfam" id="PF00001">
    <property type="entry name" value="7tm_1"/>
    <property type="match status" value="1"/>
</dbReference>
<proteinExistence type="predicted"/>
<keyword evidence="2 5" id="KW-0812">Transmembrane</keyword>
<evidence type="ECO:0000256" key="3">
    <source>
        <dbReference type="ARBA" id="ARBA00022989"/>
    </source>
</evidence>
<keyword evidence="4 5" id="KW-0472">Membrane</keyword>
<comment type="caution">
    <text evidence="7">The sequence shown here is derived from an EMBL/GenBank/DDBJ whole genome shotgun (WGS) entry which is preliminary data.</text>
</comment>
<evidence type="ECO:0000256" key="1">
    <source>
        <dbReference type="ARBA" id="ARBA00004370"/>
    </source>
</evidence>
<dbReference type="GO" id="GO:0016020">
    <property type="term" value="C:membrane"/>
    <property type="evidence" value="ECO:0007669"/>
    <property type="project" value="UniProtKB-SubCell"/>
</dbReference>
<feature type="transmembrane region" description="Helical" evidence="5">
    <location>
        <begin position="138"/>
        <end position="155"/>
    </location>
</feature>
<dbReference type="InterPro" id="IPR017452">
    <property type="entry name" value="GPCR_Rhodpsn_7TM"/>
</dbReference>
<dbReference type="EMBL" id="JAWDGP010002127">
    <property type="protein sequence ID" value="KAK3785492.1"/>
    <property type="molecule type" value="Genomic_DNA"/>
</dbReference>
<feature type="transmembrane region" description="Helical" evidence="5">
    <location>
        <begin position="176"/>
        <end position="196"/>
    </location>
</feature>
<dbReference type="Gene3D" id="1.20.1070.10">
    <property type="entry name" value="Rhodopsin 7-helix transmembrane proteins"/>
    <property type="match status" value="1"/>
</dbReference>
<sequence>MKLLKRLAVTTLMFKADKLKELIRTLYLVSFVCSNGIASFHQTVYYPFASPLPLSIRLFWSVMSVIPSLDVLTGIFATIIVYRRLGFTDSTNMSLTALAVSDLVVAVTTFNCVLAAVLPTIPNASFDSTMFMSTSSTVHVIFTRVSALITTYLSLERYLCVLLPLKVKNLVTPRMTFLAMLILFVSHHGPLLVNFFQYPIGWKTFPSLNRTFLVALPPRDEITMAFHDANEMYLSLLLPVLTFFTF</sequence>
<name>A0AAE1DWP3_9GAST</name>
<evidence type="ECO:0000256" key="2">
    <source>
        <dbReference type="ARBA" id="ARBA00022692"/>
    </source>
</evidence>
<evidence type="ECO:0000313" key="8">
    <source>
        <dbReference type="Proteomes" id="UP001283361"/>
    </source>
</evidence>
<dbReference type="GO" id="GO:0004930">
    <property type="term" value="F:G protein-coupled receptor activity"/>
    <property type="evidence" value="ECO:0007669"/>
    <property type="project" value="InterPro"/>
</dbReference>
<keyword evidence="8" id="KW-1185">Reference proteome</keyword>
<dbReference type="InterPro" id="IPR000276">
    <property type="entry name" value="GPCR_Rhodpsn"/>
</dbReference>
<organism evidence="7 8">
    <name type="scientific">Elysia crispata</name>
    <name type="common">lettuce slug</name>
    <dbReference type="NCBI Taxonomy" id="231223"/>
    <lineage>
        <taxon>Eukaryota</taxon>
        <taxon>Metazoa</taxon>
        <taxon>Spiralia</taxon>
        <taxon>Lophotrochozoa</taxon>
        <taxon>Mollusca</taxon>
        <taxon>Gastropoda</taxon>
        <taxon>Heterobranchia</taxon>
        <taxon>Euthyneura</taxon>
        <taxon>Panpulmonata</taxon>
        <taxon>Sacoglossa</taxon>
        <taxon>Placobranchoidea</taxon>
        <taxon>Plakobranchidae</taxon>
        <taxon>Elysia</taxon>
    </lineage>
</organism>
<accession>A0AAE1DWP3</accession>
<evidence type="ECO:0000313" key="7">
    <source>
        <dbReference type="EMBL" id="KAK3785492.1"/>
    </source>
</evidence>
<dbReference type="PROSITE" id="PS50262">
    <property type="entry name" value="G_PROTEIN_RECEP_F1_2"/>
    <property type="match status" value="1"/>
</dbReference>
<protein>
    <recommendedName>
        <fullName evidence="6">G-protein coupled receptors family 1 profile domain-containing protein</fullName>
    </recommendedName>
</protein>
<gene>
    <name evidence="7" type="ORF">RRG08_048626</name>
</gene>
<comment type="subcellular location">
    <subcellularLocation>
        <location evidence="1">Membrane</location>
    </subcellularLocation>
</comment>
<dbReference type="SUPFAM" id="SSF81321">
    <property type="entry name" value="Family A G protein-coupled receptor-like"/>
    <property type="match status" value="1"/>
</dbReference>
<dbReference type="AlphaFoldDB" id="A0AAE1DWP3"/>
<evidence type="ECO:0000256" key="4">
    <source>
        <dbReference type="ARBA" id="ARBA00023136"/>
    </source>
</evidence>
<evidence type="ECO:0000256" key="5">
    <source>
        <dbReference type="SAM" id="Phobius"/>
    </source>
</evidence>
<feature type="domain" description="G-protein coupled receptors family 1 profile" evidence="6">
    <location>
        <begin position="73"/>
        <end position="246"/>
    </location>
</feature>